<reference evidence="2 3" key="1">
    <citation type="submission" date="2016-10" db="EMBL/GenBank/DDBJ databases">
        <authorList>
            <person name="de Groot N.N."/>
        </authorList>
    </citation>
    <scope>NUCLEOTIDE SEQUENCE [LARGE SCALE GENOMIC DNA]</scope>
    <source>
        <strain evidence="2 3">DSM 27842</strain>
    </source>
</reference>
<proteinExistence type="predicted"/>
<organism evidence="2 3">
    <name type="scientific">Salinihabitans flavidus</name>
    <dbReference type="NCBI Taxonomy" id="569882"/>
    <lineage>
        <taxon>Bacteria</taxon>
        <taxon>Pseudomonadati</taxon>
        <taxon>Pseudomonadota</taxon>
        <taxon>Alphaproteobacteria</taxon>
        <taxon>Rhodobacterales</taxon>
        <taxon>Roseobacteraceae</taxon>
        <taxon>Salinihabitans</taxon>
    </lineage>
</organism>
<protein>
    <recommendedName>
        <fullName evidence="4">Lipoprotein</fullName>
    </recommendedName>
</protein>
<evidence type="ECO:0008006" key="4">
    <source>
        <dbReference type="Google" id="ProtNLM"/>
    </source>
</evidence>
<evidence type="ECO:0000313" key="2">
    <source>
        <dbReference type="EMBL" id="SEP27050.1"/>
    </source>
</evidence>
<feature type="signal peptide" evidence="1">
    <location>
        <begin position="1"/>
        <end position="19"/>
    </location>
</feature>
<dbReference type="PROSITE" id="PS51257">
    <property type="entry name" value="PROKAR_LIPOPROTEIN"/>
    <property type="match status" value="1"/>
</dbReference>
<dbReference type="EMBL" id="FODS01000063">
    <property type="protein sequence ID" value="SEP27050.1"/>
    <property type="molecule type" value="Genomic_DNA"/>
</dbReference>
<dbReference type="Proteomes" id="UP000198893">
    <property type="component" value="Unassembled WGS sequence"/>
</dbReference>
<keyword evidence="3" id="KW-1185">Reference proteome</keyword>
<dbReference type="AlphaFoldDB" id="A0A1H8WHB9"/>
<sequence length="53" mass="5744">MSMYARMALVLFATLFLSACEDPNRYPVSGEECSPDDPVKTIDGTITSCVPTV</sequence>
<gene>
    <name evidence="2" type="ORF">SAMN04490248_1633</name>
</gene>
<feature type="chain" id="PRO_5011732195" description="Lipoprotein" evidence="1">
    <location>
        <begin position="20"/>
        <end position="53"/>
    </location>
</feature>
<evidence type="ECO:0000313" key="3">
    <source>
        <dbReference type="Proteomes" id="UP000198893"/>
    </source>
</evidence>
<accession>A0A1H8WHB9</accession>
<name>A0A1H8WHB9_9RHOB</name>
<keyword evidence="1" id="KW-0732">Signal</keyword>
<evidence type="ECO:0000256" key="1">
    <source>
        <dbReference type="SAM" id="SignalP"/>
    </source>
</evidence>